<dbReference type="EMBL" id="RAQQ01000002">
    <property type="protein sequence ID" value="RKF28826.1"/>
    <property type="molecule type" value="Genomic_DNA"/>
</dbReference>
<feature type="transmembrane region" description="Helical" evidence="1">
    <location>
        <begin position="93"/>
        <end position="124"/>
    </location>
</feature>
<evidence type="ECO:0000313" key="3">
    <source>
        <dbReference type="EMBL" id="WUP51288.1"/>
    </source>
</evidence>
<feature type="transmembrane region" description="Helical" evidence="1">
    <location>
        <begin position="168"/>
        <end position="188"/>
    </location>
</feature>
<dbReference type="AlphaFoldDB" id="A0A420F7D0"/>
<keyword evidence="1" id="KW-1133">Transmembrane helix</keyword>
<reference evidence="2 4" key="1">
    <citation type="journal article" date="2018" name="Int. J. Syst. Evol. Microbiol.">
        <title>Micromonospora globbae sp. nov., an endophytic actinomycete isolated from roots of Globba winitii C. H. Wright.</title>
        <authorList>
            <person name="Kuncharoen N."/>
            <person name="Pittayakhajonwut P."/>
            <person name="Tanasupawat S."/>
        </authorList>
    </citation>
    <scope>NUCLEOTIDE SEQUENCE [LARGE SCALE GENOMIC DNA]</scope>
    <source>
        <strain evidence="2 4">WPS1-2</strain>
    </source>
</reference>
<feature type="transmembrane region" description="Helical" evidence="1">
    <location>
        <begin position="208"/>
        <end position="230"/>
    </location>
</feature>
<keyword evidence="5" id="KW-1185">Reference proteome</keyword>
<evidence type="ECO:0008006" key="6">
    <source>
        <dbReference type="Google" id="ProtNLM"/>
    </source>
</evidence>
<keyword evidence="1" id="KW-0812">Transmembrane</keyword>
<dbReference type="OrthoDB" id="3384059at2"/>
<feature type="transmembrane region" description="Helical" evidence="1">
    <location>
        <begin position="20"/>
        <end position="38"/>
    </location>
</feature>
<dbReference type="Proteomes" id="UP000285744">
    <property type="component" value="Unassembled WGS sequence"/>
</dbReference>
<gene>
    <name evidence="2" type="ORF">D7I43_03565</name>
    <name evidence="3" type="ORF">OG994_07230</name>
</gene>
<keyword evidence="1" id="KW-0472">Membrane</keyword>
<organism evidence="2 4">
    <name type="scientific">Micromonospora globbae</name>
    <dbReference type="NCBI Taxonomy" id="1894969"/>
    <lineage>
        <taxon>Bacteria</taxon>
        <taxon>Bacillati</taxon>
        <taxon>Actinomycetota</taxon>
        <taxon>Actinomycetes</taxon>
        <taxon>Micromonosporales</taxon>
        <taxon>Micromonosporaceae</taxon>
        <taxon>Micromonospora</taxon>
    </lineage>
</organism>
<proteinExistence type="predicted"/>
<dbReference type="EMBL" id="CP108084">
    <property type="protein sequence ID" value="WUP51288.1"/>
    <property type="molecule type" value="Genomic_DNA"/>
</dbReference>
<evidence type="ECO:0000313" key="5">
    <source>
        <dbReference type="Proteomes" id="UP001432190"/>
    </source>
</evidence>
<feature type="transmembrane region" description="Helical" evidence="1">
    <location>
        <begin position="50"/>
        <end position="72"/>
    </location>
</feature>
<evidence type="ECO:0000313" key="4">
    <source>
        <dbReference type="Proteomes" id="UP000285744"/>
    </source>
</evidence>
<name>A0A420F7D0_9ACTN</name>
<dbReference type="RefSeq" id="WP_120326913.1">
    <property type="nucleotide sequence ID" value="NZ_CP108084.1"/>
</dbReference>
<protein>
    <recommendedName>
        <fullName evidence="6">ABC transporter permease</fullName>
    </recommendedName>
</protein>
<dbReference type="Proteomes" id="UP001432190">
    <property type="component" value="Chromosome"/>
</dbReference>
<accession>A0A420F7D0</accession>
<reference evidence="3" key="2">
    <citation type="submission" date="2022-10" db="EMBL/GenBank/DDBJ databases">
        <title>The complete genomes of actinobacterial strains from the NBC collection.</title>
        <authorList>
            <person name="Joergensen T.S."/>
            <person name="Alvarez Arevalo M."/>
            <person name="Sterndorff E.B."/>
            <person name="Faurdal D."/>
            <person name="Vuksanovic O."/>
            <person name="Mourched A.-S."/>
            <person name="Charusanti P."/>
            <person name="Shaw S."/>
            <person name="Blin K."/>
            <person name="Weber T."/>
        </authorList>
    </citation>
    <scope>NUCLEOTIDE SEQUENCE</scope>
    <source>
        <strain evidence="3">NBC_00256</strain>
    </source>
</reference>
<evidence type="ECO:0000313" key="2">
    <source>
        <dbReference type="EMBL" id="RKF28826.1"/>
    </source>
</evidence>
<feature type="transmembrane region" description="Helical" evidence="1">
    <location>
        <begin position="136"/>
        <end position="161"/>
    </location>
</feature>
<sequence>MSALTRAELMKLRTLRSTWVVLLVLPVVAVVTLMDAALDPVEHNTRIVDFMDVSLAVVSVVVAAFAAALVGGEFVRRTVGLDYLAVPRRVPVLAAKVSAFAGVGAVLGLLSALLATVVAAPIALGRDVVLDGPGDAVLRVLAVTAAVAALSALGAAVGVLVPHPAVAVGAVIGWQIVEMLLGTALGIGDYLPIRLVTTVAHLGGTVPLPVAFGLLCLYVAGAVGVALLVGRRRDLA</sequence>
<evidence type="ECO:0000256" key="1">
    <source>
        <dbReference type="SAM" id="Phobius"/>
    </source>
</evidence>